<gene>
    <name evidence="2" type="ORF">HNP77_002230</name>
</gene>
<name>A0A840SKF9_9SPIR</name>
<keyword evidence="1" id="KW-1133">Transmembrane helix</keyword>
<keyword evidence="1" id="KW-0812">Transmembrane</keyword>
<dbReference type="InterPro" id="IPR047708">
    <property type="entry name" value="CD1871A-like"/>
</dbReference>
<evidence type="ECO:0000313" key="2">
    <source>
        <dbReference type="EMBL" id="MBB5219841.1"/>
    </source>
</evidence>
<dbReference type="Proteomes" id="UP000578697">
    <property type="component" value="Unassembled WGS sequence"/>
</dbReference>
<evidence type="ECO:0000313" key="3">
    <source>
        <dbReference type="Proteomes" id="UP000578697"/>
    </source>
</evidence>
<evidence type="ECO:0008006" key="4">
    <source>
        <dbReference type="Google" id="ProtNLM"/>
    </source>
</evidence>
<protein>
    <recommendedName>
        <fullName evidence="4">Thioredoxin</fullName>
    </recommendedName>
</protein>
<dbReference type="AlphaFoldDB" id="A0A840SKF9"/>
<comment type="caution">
    <text evidence="2">The sequence shown here is derived from an EMBL/GenBank/DDBJ whole genome shotgun (WGS) entry which is preliminary data.</text>
</comment>
<sequence>MKKLVLILRIFSLVTGIVLIIAGIFREEAEEVFAKATRICMECIGIG</sequence>
<organism evidence="2 3">
    <name type="scientific">Treponema rectale</name>
    <dbReference type="NCBI Taxonomy" id="744512"/>
    <lineage>
        <taxon>Bacteria</taxon>
        <taxon>Pseudomonadati</taxon>
        <taxon>Spirochaetota</taxon>
        <taxon>Spirochaetia</taxon>
        <taxon>Spirochaetales</taxon>
        <taxon>Treponemataceae</taxon>
        <taxon>Treponema</taxon>
    </lineage>
</organism>
<feature type="transmembrane region" description="Helical" evidence="1">
    <location>
        <begin position="6"/>
        <end position="25"/>
    </location>
</feature>
<dbReference type="RefSeq" id="WP_184653353.1">
    <property type="nucleotide sequence ID" value="NZ_JACHFR010000004.1"/>
</dbReference>
<proteinExistence type="predicted"/>
<reference evidence="2 3" key="1">
    <citation type="submission" date="2020-08" db="EMBL/GenBank/DDBJ databases">
        <title>Genomic Encyclopedia of Type Strains, Phase IV (KMG-IV): sequencing the most valuable type-strain genomes for metagenomic binning, comparative biology and taxonomic classification.</title>
        <authorList>
            <person name="Goeker M."/>
        </authorList>
    </citation>
    <scope>NUCLEOTIDE SEQUENCE [LARGE SCALE GENOMIC DNA]</scope>
    <source>
        <strain evidence="2 3">DSM 103679</strain>
    </source>
</reference>
<keyword evidence="1" id="KW-0472">Membrane</keyword>
<evidence type="ECO:0000256" key="1">
    <source>
        <dbReference type="SAM" id="Phobius"/>
    </source>
</evidence>
<keyword evidence="3" id="KW-1185">Reference proteome</keyword>
<dbReference type="EMBL" id="JACHFR010000004">
    <property type="protein sequence ID" value="MBB5219841.1"/>
    <property type="molecule type" value="Genomic_DNA"/>
</dbReference>
<accession>A0A840SKF9</accession>
<dbReference type="NCBIfam" id="NF040920">
    <property type="entry name" value="CD1871A_fam"/>
    <property type="match status" value="1"/>
</dbReference>